<dbReference type="Pfam" id="PF08241">
    <property type="entry name" value="Methyltransf_11"/>
    <property type="match status" value="1"/>
</dbReference>
<organism evidence="2">
    <name type="scientific">Desulfomonile tiedjei</name>
    <dbReference type="NCBI Taxonomy" id="2358"/>
    <lineage>
        <taxon>Bacteria</taxon>
        <taxon>Pseudomonadati</taxon>
        <taxon>Thermodesulfobacteriota</taxon>
        <taxon>Desulfomonilia</taxon>
        <taxon>Desulfomonilales</taxon>
        <taxon>Desulfomonilaceae</taxon>
        <taxon>Desulfomonile</taxon>
    </lineage>
</organism>
<sequence>MEPYEYETMYNLEGSYWWYRGLHAILLDVLRFLGVGSDAMVLDAGCGTGQNMARIRDAVTPHVYGFDYAAYGAKFCRQRGLRQICVASVNDIPFASDAFDAVMCIDVLECDAVVEDRALKELVRVVRPGGHLILVAPAYDWLLSEQHHKAVGASRRYSRSRLASLLGKHGIEIVRMTHLFAALLPAVAAYRLSLRYLDRSVTDSPRSELKPMPSLVNELLFRVVDAERVLLKKFDLPFGSSILAVCRKAN</sequence>
<proteinExistence type="predicted"/>
<dbReference type="CDD" id="cd02440">
    <property type="entry name" value="AdoMet_MTases"/>
    <property type="match status" value="1"/>
</dbReference>
<dbReference type="AlphaFoldDB" id="A0A7C4ESF1"/>
<evidence type="ECO:0000259" key="1">
    <source>
        <dbReference type="Pfam" id="PF08241"/>
    </source>
</evidence>
<dbReference type="InterPro" id="IPR050508">
    <property type="entry name" value="Methyltransf_Superfamily"/>
</dbReference>
<dbReference type="GO" id="GO:0008757">
    <property type="term" value="F:S-adenosylmethionine-dependent methyltransferase activity"/>
    <property type="evidence" value="ECO:0007669"/>
    <property type="project" value="InterPro"/>
</dbReference>
<dbReference type="PANTHER" id="PTHR42912:SF80">
    <property type="entry name" value="METHYLTRANSFERASE DOMAIN-CONTAINING PROTEIN"/>
    <property type="match status" value="1"/>
</dbReference>
<keyword evidence="2" id="KW-0808">Transferase</keyword>
<comment type="caution">
    <text evidence="2">The sequence shown here is derived from an EMBL/GenBank/DDBJ whole genome shotgun (WGS) entry which is preliminary data.</text>
</comment>
<dbReference type="InterPro" id="IPR029063">
    <property type="entry name" value="SAM-dependent_MTases_sf"/>
</dbReference>
<accession>A0A7C4ESF1</accession>
<dbReference type="Gene3D" id="3.40.50.150">
    <property type="entry name" value="Vaccinia Virus protein VP39"/>
    <property type="match status" value="1"/>
</dbReference>
<dbReference type="SUPFAM" id="SSF53335">
    <property type="entry name" value="S-adenosyl-L-methionine-dependent methyltransferases"/>
    <property type="match status" value="1"/>
</dbReference>
<dbReference type="EMBL" id="DTGT01000044">
    <property type="protein sequence ID" value="HGH59932.1"/>
    <property type="molecule type" value="Genomic_DNA"/>
</dbReference>
<keyword evidence="2" id="KW-0489">Methyltransferase</keyword>
<evidence type="ECO:0000313" key="2">
    <source>
        <dbReference type="EMBL" id="HGH59932.1"/>
    </source>
</evidence>
<dbReference type="PANTHER" id="PTHR42912">
    <property type="entry name" value="METHYLTRANSFERASE"/>
    <property type="match status" value="1"/>
</dbReference>
<dbReference type="InterPro" id="IPR013216">
    <property type="entry name" value="Methyltransf_11"/>
</dbReference>
<name>A0A7C4ESF1_9BACT</name>
<reference evidence="2" key="1">
    <citation type="journal article" date="2020" name="mSystems">
        <title>Genome- and Community-Level Interaction Insights into Carbon Utilization and Element Cycling Functions of Hydrothermarchaeota in Hydrothermal Sediment.</title>
        <authorList>
            <person name="Zhou Z."/>
            <person name="Liu Y."/>
            <person name="Xu W."/>
            <person name="Pan J."/>
            <person name="Luo Z.H."/>
            <person name="Li M."/>
        </authorList>
    </citation>
    <scope>NUCLEOTIDE SEQUENCE [LARGE SCALE GENOMIC DNA]</scope>
    <source>
        <strain evidence="2">SpSt-769</strain>
    </source>
</reference>
<protein>
    <submittedName>
        <fullName evidence="2">Class I SAM-dependent methyltransferase</fullName>
    </submittedName>
</protein>
<feature type="domain" description="Methyltransferase type 11" evidence="1">
    <location>
        <begin position="42"/>
        <end position="134"/>
    </location>
</feature>
<dbReference type="GO" id="GO:0032259">
    <property type="term" value="P:methylation"/>
    <property type="evidence" value="ECO:0007669"/>
    <property type="project" value="UniProtKB-KW"/>
</dbReference>
<gene>
    <name evidence="2" type="ORF">ENV54_01390</name>
</gene>